<gene>
    <name evidence="3" type="ORF">POVCU2_0079900</name>
</gene>
<feature type="compositionally biased region" description="Polar residues" evidence="1">
    <location>
        <begin position="168"/>
        <end position="189"/>
    </location>
</feature>
<feature type="compositionally biased region" description="Basic and acidic residues" evidence="1">
    <location>
        <begin position="150"/>
        <end position="164"/>
    </location>
</feature>
<feature type="compositionally biased region" description="Polar residues" evidence="1">
    <location>
        <begin position="115"/>
        <end position="129"/>
    </location>
</feature>
<dbReference type="AlphaFoldDB" id="A0A1A8WJX3"/>
<evidence type="ECO:0000256" key="1">
    <source>
        <dbReference type="SAM" id="MobiDB-lite"/>
    </source>
</evidence>
<feature type="compositionally biased region" description="Polar residues" evidence="1">
    <location>
        <begin position="12"/>
        <end position="46"/>
    </location>
</feature>
<organism evidence="3 4">
    <name type="scientific">Plasmodium ovale curtisi</name>
    <dbReference type="NCBI Taxonomy" id="864141"/>
    <lineage>
        <taxon>Eukaryota</taxon>
        <taxon>Sar</taxon>
        <taxon>Alveolata</taxon>
        <taxon>Apicomplexa</taxon>
        <taxon>Aconoidasida</taxon>
        <taxon>Haemosporida</taxon>
        <taxon>Plasmodiidae</taxon>
        <taxon>Plasmodium</taxon>
        <taxon>Plasmodium (Plasmodium)</taxon>
    </lineage>
</organism>
<evidence type="ECO:0000313" key="3">
    <source>
        <dbReference type="EMBL" id="SBS93249.1"/>
    </source>
</evidence>
<keyword evidence="2" id="KW-0472">Membrane</keyword>
<feature type="transmembrane region" description="Helical" evidence="2">
    <location>
        <begin position="253"/>
        <end position="275"/>
    </location>
</feature>
<proteinExistence type="predicted"/>
<dbReference type="Proteomes" id="UP000078560">
    <property type="component" value="Unassembled WGS sequence"/>
</dbReference>
<reference evidence="4" key="1">
    <citation type="submission" date="2016-05" db="EMBL/GenBank/DDBJ databases">
        <authorList>
            <person name="Naeem Raeece"/>
        </authorList>
    </citation>
    <scope>NUCLEOTIDE SEQUENCE [LARGE SCALE GENOMIC DNA]</scope>
</reference>
<feature type="compositionally biased region" description="Polar residues" evidence="1">
    <location>
        <begin position="55"/>
        <end position="74"/>
    </location>
</feature>
<keyword evidence="2" id="KW-0812">Transmembrane</keyword>
<evidence type="ECO:0000256" key="2">
    <source>
        <dbReference type="SAM" id="Phobius"/>
    </source>
</evidence>
<feature type="region of interest" description="Disordered" evidence="1">
    <location>
        <begin position="1"/>
        <end position="189"/>
    </location>
</feature>
<name>A0A1A8WJX3_PLAOA</name>
<keyword evidence="2" id="KW-1133">Transmembrane helix</keyword>
<accession>A0A1A8WJX3</accession>
<evidence type="ECO:0000313" key="4">
    <source>
        <dbReference type="Proteomes" id="UP000078560"/>
    </source>
</evidence>
<dbReference type="EMBL" id="FLQU01001489">
    <property type="protein sequence ID" value="SBS93249.1"/>
    <property type="molecule type" value="Genomic_DNA"/>
</dbReference>
<protein>
    <submittedName>
        <fullName evidence="3">PIR Superfamily Protein</fullName>
    </submittedName>
</protein>
<feature type="compositionally biased region" description="Polar residues" evidence="1">
    <location>
        <begin position="139"/>
        <end position="148"/>
    </location>
</feature>
<sequence length="326" mass="35401">MVPVPPSDPSDGVSTEISANGSDQTSGSPLVQASGDSATGDMLQNKTSEEGHLTGQGQSSSDLSPTRQSVSEEQSSPRDKRESTGVASPSGEVSLGAQPVHGEQPKSDELLKSSVELQSDQRPLTSLHGSPNEGRQIDVENSSTLKTSHPNKESPEGEAGKAGEQRNGLFSQSQQGTQDRSLPSSTSFSENARDGTFSIVHNNHNHNYCETTTLYNAHFLTIGVQTRARDIGTEDGNSSILDYDLGGITIKTYITIGLSILGFILLLIFLIKFTAFGRIFSKKKKNNRQIIQEELHRIMYSPSSLEEQNIYMSYGNSEYSQYDSQY</sequence>